<dbReference type="SUPFAM" id="SSF54637">
    <property type="entry name" value="Thioesterase/thiol ester dehydrase-isomerase"/>
    <property type="match status" value="2"/>
</dbReference>
<dbReference type="Pfam" id="PF20789">
    <property type="entry name" value="4HBT_3C"/>
    <property type="match status" value="1"/>
</dbReference>
<dbReference type="KEGG" id="pfy:PFICI_02234"/>
<dbReference type="InterPro" id="IPR049450">
    <property type="entry name" value="ACOT8-like_C"/>
</dbReference>
<reference evidence="6" key="1">
    <citation type="journal article" date="2015" name="BMC Genomics">
        <title>Genomic and transcriptomic analysis of the endophytic fungus Pestalotiopsis fici reveals its lifestyle and high potential for synthesis of natural products.</title>
        <authorList>
            <person name="Wang X."/>
            <person name="Zhang X."/>
            <person name="Liu L."/>
            <person name="Xiang M."/>
            <person name="Wang W."/>
            <person name="Sun X."/>
            <person name="Che Y."/>
            <person name="Guo L."/>
            <person name="Liu G."/>
            <person name="Guo L."/>
            <person name="Wang C."/>
            <person name="Yin W.B."/>
            <person name="Stadler M."/>
            <person name="Zhang X."/>
            <person name="Liu X."/>
        </authorList>
    </citation>
    <scope>NUCLEOTIDE SEQUENCE [LARGE SCALE GENOMIC DNA]</scope>
    <source>
        <strain evidence="6">W106-1 / CGMCC3.15140</strain>
    </source>
</reference>
<dbReference type="GO" id="GO:0006637">
    <property type="term" value="P:acyl-CoA metabolic process"/>
    <property type="evidence" value="ECO:0007669"/>
    <property type="project" value="InterPro"/>
</dbReference>
<dbReference type="RefSeq" id="XP_007829006.1">
    <property type="nucleotide sequence ID" value="XM_007830815.1"/>
</dbReference>
<evidence type="ECO:0000259" key="4">
    <source>
        <dbReference type="Pfam" id="PF20789"/>
    </source>
</evidence>
<accession>W3XDV9</accession>
<proteinExistence type="inferred from homology"/>
<evidence type="ECO:0000313" key="5">
    <source>
        <dbReference type="EMBL" id="ETS84209.1"/>
    </source>
</evidence>
<dbReference type="PANTHER" id="PTHR11066">
    <property type="entry name" value="ACYL-COA THIOESTERASE"/>
    <property type="match status" value="1"/>
</dbReference>
<dbReference type="InterPro" id="IPR042171">
    <property type="entry name" value="Acyl-CoA_hotdog"/>
</dbReference>
<sequence>MADPATVIPATEVVPVESKKDVFKNKKQIWDPSKEYQRAIFGGHLLGQSVRAAEQTVPDVYDVHSLQSTFLKAGDASIDVFYHVDRVLDGRTLSSRLVRAMQGDVVIYVATIGFQRRAAQPAPTGGALSYHEPAPAWVKSVDPEDKNLISSRDMLGITGFPQYLIDGFHHPFEWKYLPLEPAEPTEFRSRSIFRSFPLNTAERQAHLAAMAWTSDVFLIYTANLANPAKFPVGMGNVTIETSVNHSVWFHSPSTRIDEWVACERRTSWGADGRVLIYQTWWSKEDGRLILSCVQEALLRLKTANL</sequence>
<dbReference type="AlphaFoldDB" id="W3XDV9"/>
<dbReference type="CDD" id="cd03444">
    <property type="entry name" value="Thioesterase_II_repeat1"/>
    <property type="match status" value="1"/>
</dbReference>
<dbReference type="STRING" id="1229662.W3XDV9"/>
<evidence type="ECO:0000256" key="2">
    <source>
        <dbReference type="ARBA" id="ARBA00022801"/>
    </source>
</evidence>
<dbReference type="InParanoid" id="W3XDV9"/>
<dbReference type="HOGENOM" id="CLU_032690_3_1_1"/>
<dbReference type="eggNOG" id="KOG3016">
    <property type="taxonomic scope" value="Eukaryota"/>
</dbReference>
<evidence type="ECO:0000256" key="1">
    <source>
        <dbReference type="ARBA" id="ARBA00006538"/>
    </source>
</evidence>
<gene>
    <name evidence="5" type="ORF">PFICI_02234</name>
</gene>
<evidence type="ECO:0008006" key="7">
    <source>
        <dbReference type="Google" id="ProtNLM"/>
    </source>
</evidence>
<name>W3XDV9_PESFW</name>
<feature type="domain" description="Acyl-CoA thioesterase-like C-terminal" evidence="4">
    <location>
        <begin position="166"/>
        <end position="297"/>
    </location>
</feature>
<dbReference type="InterPro" id="IPR049449">
    <property type="entry name" value="TesB_ACOT8-like_N"/>
</dbReference>
<comment type="similarity">
    <text evidence="1">Belongs to the C/M/P thioester hydrolase family.</text>
</comment>
<evidence type="ECO:0000259" key="3">
    <source>
        <dbReference type="Pfam" id="PF13622"/>
    </source>
</evidence>
<dbReference type="OrthoDB" id="68328at2759"/>
<dbReference type="GO" id="GO:0047617">
    <property type="term" value="F:fatty acyl-CoA hydrolase activity"/>
    <property type="evidence" value="ECO:0007669"/>
    <property type="project" value="InterPro"/>
</dbReference>
<keyword evidence="2" id="KW-0378">Hydrolase</keyword>
<protein>
    <recommendedName>
        <fullName evidence="7">Acyl-CoA thioesterase II</fullName>
    </recommendedName>
</protein>
<dbReference type="EMBL" id="KI912110">
    <property type="protein sequence ID" value="ETS84209.1"/>
    <property type="molecule type" value="Genomic_DNA"/>
</dbReference>
<dbReference type="GO" id="GO:0005782">
    <property type="term" value="C:peroxisomal matrix"/>
    <property type="evidence" value="ECO:0007669"/>
    <property type="project" value="UniProtKB-SubCell"/>
</dbReference>
<dbReference type="Gene3D" id="2.40.160.210">
    <property type="entry name" value="Acyl-CoA thioesterase, double hotdog domain"/>
    <property type="match status" value="1"/>
</dbReference>
<evidence type="ECO:0000313" key="6">
    <source>
        <dbReference type="Proteomes" id="UP000030651"/>
    </source>
</evidence>
<dbReference type="PANTHER" id="PTHR11066:SF34">
    <property type="entry name" value="ACYL-COENZYME A THIOESTERASE 8"/>
    <property type="match status" value="1"/>
</dbReference>
<dbReference type="Pfam" id="PF13622">
    <property type="entry name" value="4HBT_3"/>
    <property type="match status" value="1"/>
</dbReference>
<organism evidence="5 6">
    <name type="scientific">Pestalotiopsis fici (strain W106-1 / CGMCC3.15140)</name>
    <dbReference type="NCBI Taxonomy" id="1229662"/>
    <lineage>
        <taxon>Eukaryota</taxon>
        <taxon>Fungi</taxon>
        <taxon>Dikarya</taxon>
        <taxon>Ascomycota</taxon>
        <taxon>Pezizomycotina</taxon>
        <taxon>Sordariomycetes</taxon>
        <taxon>Xylariomycetidae</taxon>
        <taxon>Amphisphaeriales</taxon>
        <taxon>Sporocadaceae</taxon>
        <taxon>Pestalotiopsis</taxon>
    </lineage>
</organism>
<dbReference type="Proteomes" id="UP000030651">
    <property type="component" value="Unassembled WGS sequence"/>
</dbReference>
<feature type="domain" description="Acyl-CoA thioesterase-like N-terminal HotDog" evidence="3">
    <location>
        <begin position="38"/>
        <end position="114"/>
    </location>
</feature>
<keyword evidence="6" id="KW-1185">Reference proteome</keyword>
<dbReference type="CDD" id="cd03445">
    <property type="entry name" value="Thioesterase_II_repeat2"/>
    <property type="match status" value="1"/>
</dbReference>
<dbReference type="GeneID" id="19267247"/>
<dbReference type="InterPro" id="IPR003703">
    <property type="entry name" value="Acyl_CoA_thio"/>
</dbReference>
<dbReference type="GO" id="GO:0009062">
    <property type="term" value="P:fatty acid catabolic process"/>
    <property type="evidence" value="ECO:0007669"/>
    <property type="project" value="TreeGrafter"/>
</dbReference>
<dbReference type="InterPro" id="IPR029069">
    <property type="entry name" value="HotDog_dom_sf"/>
</dbReference>